<dbReference type="InterPro" id="IPR014001">
    <property type="entry name" value="Helicase_ATP-bd"/>
</dbReference>
<reference evidence="13" key="1">
    <citation type="submission" date="2021-04" db="EMBL/GenBank/DDBJ databases">
        <title>Luteolibacter sp. 32A isolated from the skin of an Anderson's salamander (Ambystoma andersonii).</title>
        <authorList>
            <person name="Spergser J."/>
            <person name="Busse H.-J."/>
        </authorList>
    </citation>
    <scope>NUCLEOTIDE SEQUENCE</scope>
    <source>
        <strain evidence="13">32A</strain>
    </source>
</reference>
<sequence length="1068" mass="119899">MITEGQLEQLAIQWFKDTGWTCVHGAVIAPEGVAAEREDFRAVVLKGCLAEAVRRLNPKLPESAVEEVVHVVTKPEHPSLVQNNRTFHRYLMDGVLVEFTNAQGEKEADHAQLVDFTRAKANDFLVVNQFTITGTKKPRRPDLVCFVNGLPLGLIELKNPADQQADVWKAFDQLQTYQAEISDLLVFNEALVVSDGMNARLGSLTASKEWFMPWRTILNQNDRPQVEFELEKMVRGFFQPDLFLDYIRYFILFEQDGGGLIKKIAGYHQFHGVREAVRVTLIAAAGEDGTKLKEDRMPYGKEVVPGSKKAGVFWHTQGSGKSISMCCYAGKLLQQPEMNNPTLVVVTDRNDLDGQLYQQFCSAKDLLKQTPEQAESREQLREMLASRKSGGIIFTTIQKFSLEGAEEDHPVLCERTNVVVISDEAHRSQYGTKGRLDTRTGKYVYGYAKHMRDALPGASFIGFTGTPIEKADANTQETFGGYVSIYDIEDAKEDKATVPIYYESRLAKLDINREEIDRLNQDVEEVIEDEEDVSARESTKGKWAELAKLVGAKERVEEIAADLVEHYETRTSVLEGKAMVVAMSRDICVSLFDEIIRLRPEWAGTKLTKDGKDIGWNPEDGAIRIVMTGTASDRPGLQDHVYSKGQKKRLAKRFKDAKDPLKLVIVRDMWLTGFDAPCCHTMYVDKPMAGHNLMQAIARVNRVFAGKEGGLVVDYIGIAAELKNALKTYTDAKGKGTPTLRAEKALEVLLEKLDVLRGLFHGFDYSKFEGTPAEVLALLPAAANHILGLGDKNEINGKKRFLDAMAAANVAYSLCSTLDGAKDLKKELAFLSAISAVLRKFDGVNKKRGADQKHSALKQILDNAVQAEDVQDIFKMAGLERPNIGLLSDAFLEDVRRMEKKNLAVELLERLLQGKIKAQTRTNLVQEKKYSDRLIEALRKYHNRMIESSQVIEEMIQMAKDMQEAMLRHEELGLNSDEEAFYDALADRPEVLLSMGDATLKKLASELTEKLRNSTTVDWQFRDSVRAKMRILIRQLLRKYKYPPEGCEEAIALVLKQAEALADDWTGN</sequence>
<dbReference type="GO" id="GO:0005524">
    <property type="term" value="F:ATP binding"/>
    <property type="evidence" value="ECO:0007669"/>
    <property type="project" value="UniProtKB-KW"/>
</dbReference>
<dbReference type="Pfam" id="PF11867">
    <property type="entry name" value="T1RH-like_C"/>
    <property type="match status" value="1"/>
</dbReference>
<comment type="subunit">
    <text evidence="10">The type I restriction/modification system is composed of three polypeptides R, M and S.</text>
</comment>
<evidence type="ECO:0000259" key="12">
    <source>
        <dbReference type="PROSITE" id="PS51192"/>
    </source>
</evidence>
<dbReference type="InterPro" id="IPR051268">
    <property type="entry name" value="Type-I_R_enzyme_R_subunit"/>
</dbReference>
<evidence type="ECO:0000313" key="13">
    <source>
        <dbReference type="EMBL" id="QUE50772.1"/>
    </source>
</evidence>
<dbReference type="EMBL" id="CP073100">
    <property type="protein sequence ID" value="QUE50772.1"/>
    <property type="molecule type" value="Genomic_DNA"/>
</dbReference>
<organism evidence="13 14">
    <name type="scientific">Luteolibacter ambystomatis</name>
    <dbReference type="NCBI Taxonomy" id="2824561"/>
    <lineage>
        <taxon>Bacteria</taxon>
        <taxon>Pseudomonadati</taxon>
        <taxon>Verrucomicrobiota</taxon>
        <taxon>Verrucomicrobiia</taxon>
        <taxon>Verrucomicrobiales</taxon>
        <taxon>Verrucomicrobiaceae</taxon>
        <taxon>Luteolibacter</taxon>
    </lineage>
</organism>
<keyword evidence="14" id="KW-1185">Reference proteome</keyword>
<dbReference type="Gene3D" id="3.90.1570.50">
    <property type="match status" value="1"/>
</dbReference>
<dbReference type="AlphaFoldDB" id="A0A975G7J1"/>
<evidence type="ECO:0000256" key="5">
    <source>
        <dbReference type="ARBA" id="ARBA00022747"/>
    </source>
</evidence>
<evidence type="ECO:0000313" key="14">
    <source>
        <dbReference type="Proteomes" id="UP000676169"/>
    </source>
</evidence>
<keyword evidence="9 10" id="KW-0238">DNA-binding</keyword>
<dbReference type="PROSITE" id="PS51192">
    <property type="entry name" value="HELICASE_ATP_BIND_1"/>
    <property type="match status" value="1"/>
</dbReference>
<comment type="function">
    <text evidence="10">Subunit R is required for both nuclease and ATPase activities, but not for modification.</text>
</comment>
<dbReference type="Pfam" id="PF22679">
    <property type="entry name" value="T1R_D3-like"/>
    <property type="match status" value="1"/>
</dbReference>
<name>A0A975G7J1_9BACT</name>
<keyword evidence="8 10" id="KW-0067">ATP-binding</keyword>
<dbReference type="GO" id="GO:0009307">
    <property type="term" value="P:DNA restriction-modification system"/>
    <property type="evidence" value="ECO:0007669"/>
    <property type="project" value="UniProtKB-KW"/>
</dbReference>
<evidence type="ECO:0000256" key="3">
    <source>
        <dbReference type="ARBA" id="ARBA00022722"/>
    </source>
</evidence>
<proteinExistence type="inferred from homology"/>
<evidence type="ECO:0000256" key="11">
    <source>
        <dbReference type="SAM" id="Coils"/>
    </source>
</evidence>
<dbReference type="InterPro" id="IPR040980">
    <property type="entry name" value="SWI2_SNF2"/>
</dbReference>
<dbReference type="CDD" id="cd22332">
    <property type="entry name" value="HsdR_N"/>
    <property type="match status" value="1"/>
</dbReference>
<dbReference type="Proteomes" id="UP000676169">
    <property type="component" value="Chromosome"/>
</dbReference>
<keyword evidence="7 10" id="KW-0378">Hydrolase</keyword>
<dbReference type="CDD" id="cd18030">
    <property type="entry name" value="DEXHc_RE_I_HsdR"/>
    <property type="match status" value="1"/>
</dbReference>
<keyword evidence="11" id="KW-0175">Coiled coil</keyword>
<dbReference type="GO" id="GO:0003677">
    <property type="term" value="F:DNA binding"/>
    <property type="evidence" value="ECO:0007669"/>
    <property type="project" value="UniProtKB-KW"/>
</dbReference>
<evidence type="ECO:0000256" key="1">
    <source>
        <dbReference type="ARBA" id="ARBA00000851"/>
    </source>
</evidence>
<comment type="catalytic activity">
    <reaction evidence="1 10">
        <text>Endonucleolytic cleavage of DNA to give random double-stranded fragments with terminal 5'-phosphates, ATP is simultaneously hydrolyzed.</text>
        <dbReference type="EC" id="3.1.21.3"/>
    </reaction>
</comment>
<evidence type="ECO:0000256" key="4">
    <source>
        <dbReference type="ARBA" id="ARBA00022741"/>
    </source>
</evidence>
<dbReference type="InterPro" id="IPR021810">
    <property type="entry name" value="T1RH-like_C"/>
</dbReference>
<dbReference type="Pfam" id="PF04313">
    <property type="entry name" value="HSDR_N"/>
    <property type="match status" value="1"/>
</dbReference>
<dbReference type="InterPro" id="IPR007409">
    <property type="entry name" value="Restrct_endonuc_type1_HsdR_N"/>
</dbReference>
<dbReference type="InterPro" id="IPR027417">
    <property type="entry name" value="P-loop_NTPase"/>
</dbReference>
<dbReference type="SMART" id="SM00487">
    <property type="entry name" value="DEXDc"/>
    <property type="match status" value="1"/>
</dbReference>
<feature type="coiled-coil region" evidence="11">
    <location>
        <begin position="509"/>
        <end position="536"/>
    </location>
</feature>
<evidence type="ECO:0000256" key="10">
    <source>
        <dbReference type="RuleBase" id="RU364115"/>
    </source>
</evidence>
<dbReference type="EC" id="3.1.21.3" evidence="10"/>
<evidence type="ECO:0000256" key="6">
    <source>
        <dbReference type="ARBA" id="ARBA00022759"/>
    </source>
</evidence>
<dbReference type="NCBIfam" id="TIGR00348">
    <property type="entry name" value="hsdR"/>
    <property type="match status" value="1"/>
</dbReference>
<dbReference type="PANTHER" id="PTHR30195:SF15">
    <property type="entry name" value="TYPE I RESTRICTION ENZYME HINDI ENDONUCLEASE SUBUNIT"/>
    <property type="match status" value="1"/>
</dbReference>
<dbReference type="REBASE" id="476102">
    <property type="entry name" value="Lsp32AORF18170P"/>
</dbReference>
<dbReference type="KEGG" id="lamb:KBB96_18155"/>
<accession>A0A975G7J1</accession>
<keyword evidence="5 10" id="KW-0680">Restriction system</keyword>
<keyword evidence="3" id="KW-0540">Nuclease</keyword>
<dbReference type="InterPro" id="IPR055180">
    <property type="entry name" value="HsdR_RecA-like_helicase_dom_2"/>
</dbReference>
<keyword evidence="4 10" id="KW-0547">Nucleotide-binding</keyword>
<dbReference type="Pfam" id="PF18766">
    <property type="entry name" value="SWI2_SNF2"/>
    <property type="match status" value="1"/>
</dbReference>
<keyword evidence="6 13" id="KW-0255">Endonuclease</keyword>
<dbReference type="CDD" id="cd18800">
    <property type="entry name" value="SF2_C_EcoR124I-like"/>
    <property type="match status" value="1"/>
</dbReference>
<dbReference type="RefSeq" id="WP_211630911.1">
    <property type="nucleotide sequence ID" value="NZ_CP073100.1"/>
</dbReference>
<evidence type="ECO:0000256" key="7">
    <source>
        <dbReference type="ARBA" id="ARBA00022801"/>
    </source>
</evidence>
<protein>
    <recommendedName>
        <fullName evidence="10">Type I restriction enzyme endonuclease subunit</fullName>
        <shortName evidence="10">R protein</shortName>
        <ecNumber evidence="10">3.1.21.3</ecNumber>
    </recommendedName>
</protein>
<evidence type="ECO:0000256" key="8">
    <source>
        <dbReference type="ARBA" id="ARBA00022840"/>
    </source>
</evidence>
<evidence type="ECO:0000256" key="2">
    <source>
        <dbReference type="ARBA" id="ARBA00008598"/>
    </source>
</evidence>
<dbReference type="InterPro" id="IPR004473">
    <property type="entry name" value="Restrct_endonuc_typeI_HsdR"/>
</dbReference>
<dbReference type="Gene3D" id="3.40.50.300">
    <property type="entry name" value="P-loop containing nucleotide triphosphate hydrolases"/>
    <property type="match status" value="2"/>
</dbReference>
<dbReference type="PANTHER" id="PTHR30195">
    <property type="entry name" value="TYPE I SITE-SPECIFIC DEOXYRIBONUCLEASE PROTEIN SUBUNIT M AND R"/>
    <property type="match status" value="1"/>
</dbReference>
<feature type="domain" description="Helicase ATP-binding" evidence="12">
    <location>
        <begin position="302"/>
        <end position="485"/>
    </location>
</feature>
<evidence type="ECO:0000256" key="9">
    <source>
        <dbReference type="ARBA" id="ARBA00023125"/>
    </source>
</evidence>
<dbReference type="GO" id="GO:0009035">
    <property type="term" value="F:type I site-specific deoxyribonuclease activity"/>
    <property type="evidence" value="ECO:0007669"/>
    <property type="project" value="UniProtKB-EC"/>
</dbReference>
<comment type="similarity">
    <text evidence="2 10">Belongs to the HsdR family.</text>
</comment>
<dbReference type="SUPFAM" id="SSF52540">
    <property type="entry name" value="P-loop containing nucleoside triphosphate hydrolases"/>
    <property type="match status" value="1"/>
</dbReference>
<gene>
    <name evidence="13" type="ORF">KBB96_18155</name>
</gene>